<name>A0A3N0E259_SINP1</name>
<sequence>MEWFGIFIIFISTPICIRLMKNKEKLPFCLNCGTALGEKENYCPSCGQENWDQKVPLKVFIADFFSTYFNFDSTFFKTAPVFLFKPGKLSNTYNGGKRRVYLNPIRLYLVMSLFYFFAVSLIIPRNLFDRVMAGDYDYMSVVRDRGILERPEVKNALSKQEKAELDSLLNQAQLKNPGILSGLDTLTTNLGSFTKGKIGWRALKLLAQDPMVSDSAFGRAVDNSSLNGLDFVSLEGKRNFVANSNLFLVGFARNLPVMMLFLLPFFALMLKLLYIRGPWYYVEHLIHGLHLHSFAYLIYGIGIVMIHLKTVNAEWVSVISFVIVSAYTYISLLNVYKQGWFKTFLKFNVLGFVYFFLFWMALSYELYLSLRFL</sequence>
<evidence type="ECO:0000256" key="1">
    <source>
        <dbReference type="SAM" id="Phobius"/>
    </source>
</evidence>
<proteinExistence type="predicted"/>
<keyword evidence="1" id="KW-1133">Transmembrane helix</keyword>
<gene>
    <name evidence="2" type="ORF">ED312_18165</name>
</gene>
<keyword evidence="1" id="KW-0472">Membrane</keyword>
<feature type="transmembrane region" description="Helical" evidence="1">
    <location>
        <begin position="347"/>
        <end position="367"/>
    </location>
</feature>
<feature type="transmembrane region" description="Helical" evidence="1">
    <location>
        <begin position="107"/>
        <end position="128"/>
    </location>
</feature>
<dbReference type="InterPro" id="IPR022134">
    <property type="entry name" value="DUF3667"/>
</dbReference>
<feature type="transmembrane region" description="Helical" evidence="1">
    <location>
        <begin position="255"/>
        <end position="274"/>
    </location>
</feature>
<reference evidence="2 3" key="1">
    <citation type="submission" date="2018-10" db="EMBL/GenBank/DDBJ databases">
        <title>Sinomicrobium pectinilyticum sp. nov., a pectinase-producing bacterium isolated from alkaline and saline soil, and emended description of the genus Sinomicrobium.</title>
        <authorList>
            <person name="Cheng B."/>
            <person name="Li C."/>
            <person name="Lai Q."/>
            <person name="Du M."/>
            <person name="Shao Z."/>
            <person name="Xu P."/>
            <person name="Yang C."/>
        </authorList>
    </citation>
    <scope>NUCLEOTIDE SEQUENCE [LARGE SCALE GENOMIC DNA]</scope>
    <source>
        <strain evidence="2 3">5DNS001</strain>
    </source>
</reference>
<evidence type="ECO:0000313" key="2">
    <source>
        <dbReference type="EMBL" id="RNL81896.1"/>
    </source>
</evidence>
<dbReference type="AlphaFoldDB" id="A0A3N0E259"/>
<organism evidence="2 3">
    <name type="scientific">Sinomicrobium pectinilyticum</name>
    <dbReference type="NCBI Taxonomy" id="1084421"/>
    <lineage>
        <taxon>Bacteria</taxon>
        <taxon>Pseudomonadati</taxon>
        <taxon>Bacteroidota</taxon>
        <taxon>Flavobacteriia</taxon>
        <taxon>Flavobacteriales</taxon>
        <taxon>Flavobacteriaceae</taxon>
        <taxon>Sinomicrobium</taxon>
    </lineage>
</organism>
<dbReference type="Proteomes" id="UP000267469">
    <property type="component" value="Unassembled WGS sequence"/>
</dbReference>
<keyword evidence="1" id="KW-0812">Transmembrane</keyword>
<accession>A0A3N0E259</accession>
<keyword evidence="3" id="KW-1185">Reference proteome</keyword>
<dbReference type="EMBL" id="RJTM01000120">
    <property type="protein sequence ID" value="RNL81896.1"/>
    <property type="molecule type" value="Genomic_DNA"/>
</dbReference>
<feature type="transmembrane region" description="Helical" evidence="1">
    <location>
        <begin position="286"/>
        <end position="309"/>
    </location>
</feature>
<evidence type="ECO:0000313" key="3">
    <source>
        <dbReference type="Proteomes" id="UP000267469"/>
    </source>
</evidence>
<comment type="caution">
    <text evidence="2">The sequence shown here is derived from an EMBL/GenBank/DDBJ whole genome shotgun (WGS) entry which is preliminary data.</text>
</comment>
<dbReference type="Pfam" id="PF12412">
    <property type="entry name" value="DUF3667"/>
    <property type="match status" value="1"/>
</dbReference>
<feature type="transmembrane region" description="Helical" evidence="1">
    <location>
        <begin position="315"/>
        <end position="335"/>
    </location>
</feature>
<protein>
    <submittedName>
        <fullName evidence="2">DUF3667 domain-containing protein</fullName>
    </submittedName>
</protein>